<evidence type="ECO:0000313" key="5">
    <source>
        <dbReference type="EMBL" id="KAK6176901.1"/>
    </source>
</evidence>
<accession>A0AAN8JJE3</accession>
<dbReference type="Gene3D" id="3.10.20.90">
    <property type="entry name" value="Phosphatidylinositol 3-kinase Catalytic Subunit, Chain A, domain 1"/>
    <property type="match status" value="1"/>
</dbReference>
<dbReference type="GO" id="GO:0005886">
    <property type="term" value="C:plasma membrane"/>
    <property type="evidence" value="ECO:0007669"/>
    <property type="project" value="TreeGrafter"/>
</dbReference>
<dbReference type="InterPro" id="IPR046800">
    <property type="entry name" value="Plexin_RBD"/>
</dbReference>
<protein>
    <submittedName>
        <fullName evidence="5">Uncharacterized protein</fullName>
    </submittedName>
</protein>
<evidence type="ECO:0000259" key="3">
    <source>
        <dbReference type="Pfam" id="PF08337"/>
    </source>
</evidence>
<keyword evidence="6" id="KW-1185">Reference proteome</keyword>
<feature type="domain" description="IPT/TIG" evidence="2">
    <location>
        <begin position="565"/>
        <end position="646"/>
    </location>
</feature>
<reference evidence="5 6" key="1">
    <citation type="submission" date="2024-01" db="EMBL/GenBank/DDBJ databases">
        <title>The genome of the rayed Mediterranean limpet Patella caerulea (Linnaeus, 1758).</title>
        <authorList>
            <person name="Anh-Thu Weber A."/>
            <person name="Halstead-Nussloch G."/>
        </authorList>
    </citation>
    <scope>NUCLEOTIDE SEQUENCE [LARGE SCALE GENOMIC DNA]</scope>
    <source>
        <strain evidence="5">AATW-2023a</strain>
        <tissue evidence="5">Whole specimen</tissue>
    </source>
</reference>
<dbReference type="InterPro" id="IPR002909">
    <property type="entry name" value="IPT_dom"/>
</dbReference>
<comment type="caution">
    <text evidence="5">The sequence shown here is derived from an EMBL/GenBank/DDBJ whole genome shotgun (WGS) entry which is preliminary data.</text>
</comment>
<dbReference type="InterPro" id="IPR013548">
    <property type="entry name" value="Plexin_cytoplasmic_RasGAP_dom"/>
</dbReference>
<keyword evidence="1" id="KW-0472">Membrane</keyword>
<dbReference type="GO" id="GO:0008360">
    <property type="term" value="P:regulation of cell shape"/>
    <property type="evidence" value="ECO:0007669"/>
    <property type="project" value="TreeGrafter"/>
</dbReference>
<dbReference type="EMBL" id="JAZGQO010000010">
    <property type="protein sequence ID" value="KAK6176901.1"/>
    <property type="molecule type" value="Genomic_DNA"/>
</dbReference>
<dbReference type="Pfam" id="PF08337">
    <property type="entry name" value="Plexin_cytopl"/>
    <property type="match status" value="1"/>
</dbReference>
<name>A0AAN8JJE3_PATCE</name>
<dbReference type="Pfam" id="PF01833">
    <property type="entry name" value="TIG"/>
    <property type="match status" value="1"/>
</dbReference>
<dbReference type="CDD" id="cd00102">
    <property type="entry name" value="IPT"/>
    <property type="match status" value="1"/>
</dbReference>
<dbReference type="GO" id="GO:0097374">
    <property type="term" value="P:sensory neuron axon guidance"/>
    <property type="evidence" value="ECO:0007669"/>
    <property type="project" value="TreeGrafter"/>
</dbReference>
<dbReference type="Gene3D" id="2.60.40.10">
    <property type="entry name" value="Immunoglobulins"/>
    <property type="match status" value="2"/>
</dbReference>
<dbReference type="PANTHER" id="PTHR22625:SF44">
    <property type="entry name" value="PLEXIN-B"/>
    <property type="match status" value="1"/>
</dbReference>
<dbReference type="GO" id="GO:0008045">
    <property type="term" value="P:motor neuron axon guidance"/>
    <property type="evidence" value="ECO:0007669"/>
    <property type="project" value="TreeGrafter"/>
</dbReference>
<evidence type="ECO:0000256" key="1">
    <source>
        <dbReference type="SAM" id="Phobius"/>
    </source>
</evidence>
<proteinExistence type="predicted"/>
<dbReference type="GO" id="GO:0050772">
    <property type="term" value="P:positive regulation of axonogenesis"/>
    <property type="evidence" value="ECO:0007669"/>
    <property type="project" value="TreeGrafter"/>
</dbReference>
<dbReference type="PANTHER" id="PTHR22625">
    <property type="entry name" value="PLEXIN"/>
    <property type="match status" value="1"/>
</dbReference>
<dbReference type="InterPro" id="IPR008936">
    <property type="entry name" value="Rho_GTPase_activation_prot"/>
</dbReference>
<dbReference type="GO" id="GO:0002116">
    <property type="term" value="C:semaphorin receptor complex"/>
    <property type="evidence" value="ECO:0007669"/>
    <property type="project" value="TreeGrafter"/>
</dbReference>
<dbReference type="InterPro" id="IPR036352">
    <property type="entry name" value="Semap_dom_sf"/>
</dbReference>
<dbReference type="InterPro" id="IPR031148">
    <property type="entry name" value="Plexin"/>
</dbReference>
<dbReference type="InterPro" id="IPR015943">
    <property type="entry name" value="WD40/YVTN_repeat-like_dom_sf"/>
</dbReference>
<organism evidence="5 6">
    <name type="scientific">Patella caerulea</name>
    <name type="common">Rayed Mediterranean limpet</name>
    <dbReference type="NCBI Taxonomy" id="87958"/>
    <lineage>
        <taxon>Eukaryota</taxon>
        <taxon>Metazoa</taxon>
        <taxon>Spiralia</taxon>
        <taxon>Lophotrochozoa</taxon>
        <taxon>Mollusca</taxon>
        <taxon>Gastropoda</taxon>
        <taxon>Patellogastropoda</taxon>
        <taxon>Patelloidea</taxon>
        <taxon>Patellidae</taxon>
        <taxon>Patella</taxon>
    </lineage>
</organism>
<dbReference type="Proteomes" id="UP001347796">
    <property type="component" value="Unassembled WGS sequence"/>
</dbReference>
<feature type="domain" description="Plexin cytoplasmic RhoGTPase-binding" evidence="4">
    <location>
        <begin position="1109"/>
        <end position="1216"/>
    </location>
</feature>
<keyword evidence="1" id="KW-0812">Transmembrane</keyword>
<dbReference type="Gene3D" id="2.130.10.10">
    <property type="entry name" value="YVTN repeat-like/Quinoprotein amine dehydrogenase"/>
    <property type="match status" value="1"/>
</dbReference>
<dbReference type="SUPFAM" id="SSF81296">
    <property type="entry name" value="E set domains"/>
    <property type="match status" value="2"/>
</dbReference>
<evidence type="ECO:0000259" key="2">
    <source>
        <dbReference type="Pfam" id="PF01833"/>
    </source>
</evidence>
<dbReference type="InterPro" id="IPR014756">
    <property type="entry name" value="Ig_E-set"/>
</dbReference>
<dbReference type="GO" id="GO:0007162">
    <property type="term" value="P:negative regulation of cell adhesion"/>
    <property type="evidence" value="ECO:0007669"/>
    <property type="project" value="TreeGrafter"/>
</dbReference>
<dbReference type="Gene3D" id="1.10.506.10">
    <property type="entry name" value="GTPase Activation - p120gap, domain 1"/>
    <property type="match status" value="1"/>
</dbReference>
<dbReference type="InterPro" id="IPR013783">
    <property type="entry name" value="Ig-like_fold"/>
</dbReference>
<gene>
    <name evidence="5" type="ORF">SNE40_015113</name>
</gene>
<keyword evidence="1" id="KW-1133">Transmembrane helix</keyword>
<dbReference type="SUPFAM" id="SSF101912">
    <property type="entry name" value="Sema domain"/>
    <property type="match status" value="1"/>
</dbReference>
<feature type="domain" description="Plexin cytoplasmic RasGAP" evidence="3">
    <location>
        <begin position="929"/>
        <end position="1463"/>
    </location>
</feature>
<evidence type="ECO:0000259" key="4">
    <source>
        <dbReference type="Pfam" id="PF20170"/>
    </source>
</evidence>
<sequence length="1492" mass="167084">MNIILHLIMPYRFEIKTMAAMIILVYLVFVIGIQKGVLGLECSNDNSFNASRLSKIVYDSANKKYYLAGSIFIYQLNDSLCKEEIINRQNKNHILVKYGDALIFCGTGNCYIAKFSNISEHCNTTVKLLPNLPPTVALVGNISGGPVLILAVSAPNGSMNGSEIYVCKLNTSPYSCNNSGLDLGNYIPKAGFIRNDSVYFISQNINDTAGAIISRFSIQSMDLFNNFKLNKTMIDCGESESLIAATITRGQENETHEYISVSALFEDALCNYEIGVINDHLDNISNNGTKQKLNSTSLIPLLNPNLSSTATLTSFPVIGANYTLYYIGTASGTIFRSHVESTTTMYNGFQLQFRLNSSIHEIKFVNDGIVALTRDEVKFLSEKDCFNKTWENCLKNEDGLGLCGWCIKDNRCAVLSECKNISYWLPSIEEIPRVFSNSSFKMGENTTQQIIFDTTFLEQVGNFSCVYGNNESFHAVQENGKLACNVPVIEGTGISNLRVVLEWEQNGGNRSKVAGQNLFYYNCSALNKSSCVLPKNANCIWCQCNNTCFDSDEMCTTPSEDITASNITFNKGPEAGGTTLNITGDDCDNATKDEIVVEIGDKFNCKDIDYSSTGILCKTSPGNGSDLSVKVTCNCKTFNLNSNFSYAADPELMYIEPNKTIASGGVSITLFGEGFDSIQQPQIGIVESSDKDFVDCKGNNGSIVICPAPPNPPPPNPTAKRRKREVDRNIQITQVVIKMDGVQMKTNMTYVLDPMIHEFEEANKVRTLSKENKIIVIKGSRLNEAVEAADYTVSVGTGNCLVFAKITNTELTCLRPEEEPNKNNESSPAPEVQVRVGNLVKLVGFLRYPDQDPDQDPTLYIVIGILLAFVLAVVIVAVIVFKYVSERNKTKFREGIEKTEMEVIAQCREAFADLQTDMTDITAELVELGIPFNNLFTYVFQFVFPQCSAENIKSHTALNDLQKHEGTQQDMAASMIKLDQLISNKFFMASLIRTLDSQRKFKLQERSDVAGYLTLLLINRMDYFTEIVEMLLPKLIRESVTTKQQQNLFKRCETVTETLVVNWLAVCMYNSLKKRSGSALFMLYKAIEILSQKCAIDAVTHQARATLCQHNLLVMDSEPEVLNLTVLINNGKFKTTCRVLDCDTITQVKNKCLNASYKAETTSDRPGVEEIDLEWHQPGSTRKLLYDEDVSSVIGSNGYRKLNTMKHHGVEDGSTVCLLSKEIADDANEHYANFSSFNESQKMISTEDTESIELLELPTFHLVRIEDKQKTKKALPELSFNRLLQTKVNLKNYIDDVIEHTLDLDDIPIPVRHLFSILEKSGSKECQDSTTIESWKIQSYAMRFWAKLLLRPELLFDLNKESQKYVQPNLNVIQLAYIDSFSPPQSLDKNSPSYKLMFFKDCVEYRDTVQSFFQSKRICEQVSSRELSAELASLPTMAASIPINRQSVLYQIYSVIDSYIGQIITDLDEMNETSRLQLSTKLDNVFETMRNS</sequence>
<dbReference type="Pfam" id="PF20170">
    <property type="entry name" value="Plexin_RBD"/>
    <property type="match status" value="1"/>
</dbReference>
<feature type="transmembrane region" description="Helical" evidence="1">
    <location>
        <begin position="859"/>
        <end position="884"/>
    </location>
</feature>
<evidence type="ECO:0000313" key="6">
    <source>
        <dbReference type="Proteomes" id="UP001347796"/>
    </source>
</evidence>
<dbReference type="GO" id="GO:0030334">
    <property type="term" value="P:regulation of cell migration"/>
    <property type="evidence" value="ECO:0007669"/>
    <property type="project" value="TreeGrafter"/>
</dbReference>
<dbReference type="GO" id="GO:0017154">
    <property type="term" value="F:semaphorin receptor activity"/>
    <property type="evidence" value="ECO:0007669"/>
    <property type="project" value="InterPro"/>
</dbReference>